<dbReference type="Proteomes" id="UP000037784">
    <property type="component" value="Unassembled WGS sequence"/>
</dbReference>
<dbReference type="GO" id="GO:0006631">
    <property type="term" value="P:fatty acid metabolic process"/>
    <property type="evidence" value="ECO:0007669"/>
    <property type="project" value="TreeGrafter"/>
</dbReference>
<organism evidence="5 7">
    <name type="scientific">Ardenticatena maritima</name>
    <dbReference type="NCBI Taxonomy" id="872965"/>
    <lineage>
        <taxon>Bacteria</taxon>
        <taxon>Bacillati</taxon>
        <taxon>Chloroflexota</taxon>
        <taxon>Ardenticatenia</taxon>
        <taxon>Ardenticatenales</taxon>
        <taxon>Ardenticatenaceae</taxon>
        <taxon>Ardenticatena</taxon>
    </lineage>
</organism>
<reference evidence="5 7" key="1">
    <citation type="journal article" date="2015" name="Genome Announc.">
        <title>Draft Genome Sequence of a Heterotrophic Facultative Anaerobic Thermophilic Bacterium, Ardenticatena maritima Strain 110ST.</title>
        <authorList>
            <person name="Kawaichi S."/>
            <person name="Yoshida T."/>
            <person name="Sako Y."/>
            <person name="Nakamura R."/>
        </authorList>
    </citation>
    <scope>NUCLEOTIDE SEQUENCE [LARGE SCALE GENOMIC DNA]</scope>
    <source>
        <strain evidence="5 7">110S</strain>
    </source>
</reference>
<dbReference type="Proteomes" id="UP000050502">
    <property type="component" value="Unassembled WGS sequence"/>
</dbReference>
<proteinExistence type="inferred from homology"/>
<dbReference type="Pfam" id="PF13193">
    <property type="entry name" value="AMP-binding_C"/>
    <property type="match status" value="1"/>
</dbReference>
<dbReference type="PANTHER" id="PTHR43201">
    <property type="entry name" value="ACYL-COA SYNTHETASE"/>
    <property type="match status" value="1"/>
</dbReference>
<evidence type="ECO:0000256" key="2">
    <source>
        <dbReference type="ARBA" id="ARBA00022598"/>
    </source>
</evidence>
<evidence type="ECO:0000313" key="7">
    <source>
        <dbReference type="Proteomes" id="UP000037784"/>
    </source>
</evidence>
<dbReference type="GO" id="GO:0031956">
    <property type="term" value="F:medium-chain fatty acid-CoA ligase activity"/>
    <property type="evidence" value="ECO:0007669"/>
    <property type="project" value="TreeGrafter"/>
</dbReference>
<evidence type="ECO:0000313" key="6">
    <source>
        <dbReference type="EMBL" id="KPL86367.1"/>
    </source>
</evidence>
<evidence type="ECO:0000259" key="3">
    <source>
        <dbReference type="Pfam" id="PF00501"/>
    </source>
</evidence>
<dbReference type="SUPFAM" id="SSF56801">
    <property type="entry name" value="Acetyl-CoA synthetase-like"/>
    <property type="match status" value="1"/>
</dbReference>
<dbReference type="InterPro" id="IPR020845">
    <property type="entry name" value="AMP-binding_CS"/>
</dbReference>
<dbReference type="AlphaFoldDB" id="A0A0M9UCD5"/>
<dbReference type="PATRIC" id="fig|872965.6.peg.2379"/>
<dbReference type="STRING" id="872965.SE16_13700"/>
<dbReference type="CDD" id="cd17631">
    <property type="entry name" value="FACL_FadD13-like"/>
    <property type="match status" value="1"/>
</dbReference>
<reference evidence="7" key="3">
    <citation type="submission" date="2015-08" db="EMBL/GenBank/DDBJ databases">
        <title>Draft Genome Sequence of a Heterotrophic Facultative Anaerobic Bacterium Ardenticatena maritima Strain 110S.</title>
        <authorList>
            <person name="Kawaichi S."/>
            <person name="Yoshida T."/>
            <person name="Sako Y."/>
            <person name="Nakamura R."/>
        </authorList>
    </citation>
    <scope>NUCLEOTIDE SEQUENCE [LARGE SCALE GENOMIC DNA]</scope>
    <source>
        <strain evidence="7">110S</strain>
    </source>
</reference>
<reference evidence="6 8" key="2">
    <citation type="submission" date="2015-07" db="EMBL/GenBank/DDBJ databases">
        <title>Whole genome sequence of Ardenticatena maritima DSM 23922.</title>
        <authorList>
            <person name="Hemp J."/>
            <person name="Ward L.M."/>
            <person name="Pace L.A."/>
            <person name="Fischer W.W."/>
        </authorList>
    </citation>
    <scope>NUCLEOTIDE SEQUENCE [LARGE SCALE GENOMIC DNA]</scope>
    <source>
        <strain evidence="6 8">110S</strain>
    </source>
</reference>
<dbReference type="InterPro" id="IPR025110">
    <property type="entry name" value="AMP-bd_C"/>
</dbReference>
<dbReference type="InterPro" id="IPR045851">
    <property type="entry name" value="AMP-bd_C_sf"/>
</dbReference>
<keyword evidence="7" id="KW-1185">Reference proteome</keyword>
<sequence>MPHQQVFGATDWLAKRARFSPHRPALTIAETGERMTYAEWNTRANRAANTLRALGVRQGERVAVLAQNRVEYLDVLFACQKTGAILQALNWRLTAHELRSLVRDGEPTLLLYDAANAPKAAAVLDDMPHVLGVALDEPLSGVHPQWGNMLARASSRAPTPPPRTLDDPWVLCYTGGTTGLPKAAILTYGTVTWNAVNTVSTWGLTADDTAILNAPLFHTGGLNVFTTPLVHVGGHSIVCTGFDADQVFDFLTTGEATLFFGVPTMFIMLQEHPRWAEASFEKTKLIISGGAPCPRPVFERFFEKGVAFKTGYGLTEAGPNNFWLPPEDVQRKVGAVGFPLMHVETRIVADDGRDCEAGEVGELLIRGPHVIPGYWNRPDATASTIVDGWLHTGDLAHCDEEGYTYIVGRKKDVIISGGENIYPAEVESVMLGHPAVSEAALIPVPDPKWGEVGRAVVVCRAGQSLSAEALLAWLRERLAGYKVPKSVVFVDELPKTGAGKVDKQALVRRFGAP</sequence>
<evidence type="ECO:0000256" key="1">
    <source>
        <dbReference type="ARBA" id="ARBA00006432"/>
    </source>
</evidence>
<feature type="domain" description="AMP-binding enzyme C-terminal" evidence="4">
    <location>
        <begin position="425"/>
        <end position="500"/>
    </location>
</feature>
<dbReference type="InParanoid" id="A0A0M9UCD5"/>
<feature type="domain" description="AMP-dependent synthetase/ligase" evidence="3">
    <location>
        <begin position="14"/>
        <end position="375"/>
    </location>
</feature>
<dbReference type="Gene3D" id="3.40.50.12780">
    <property type="entry name" value="N-terminal domain of ligase-like"/>
    <property type="match status" value="1"/>
</dbReference>
<evidence type="ECO:0000259" key="4">
    <source>
        <dbReference type="Pfam" id="PF13193"/>
    </source>
</evidence>
<accession>A0A0M9UCD5</accession>
<evidence type="ECO:0000313" key="8">
    <source>
        <dbReference type="Proteomes" id="UP000050502"/>
    </source>
</evidence>
<protein>
    <submittedName>
        <fullName evidence="5">Fatty-acyl-CoA synthase</fullName>
    </submittedName>
    <submittedName>
        <fullName evidence="6">Long-chain fatty acid--CoA ligase</fullName>
    </submittedName>
</protein>
<dbReference type="PANTHER" id="PTHR43201:SF5">
    <property type="entry name" value="MEDIUM-CHAIN ACYL-COA LIGASE ACSF2, MITOCHONDRIAL"/>
    <property type="match status" value="1"/>
</dbReference>
<dbReference type="EMBL" id="LGKN01000009">
    <property type="protein sequence ID" value="KPL86367.1"/>
    <property type="molecule type" value="Genomic_DNA"/>
</dbReference>
<dbReference type="InterPro" id="IPR042099">
    <property type="entry name" value="ANL_N_sf"/>
</dbReference>
<dbReference type="EMBL" id="BBZA01000087">
    <property type="protein sequence ID" value="GAP62838.1"/>
    <property type="molecule type" value="Genomic_DNA"/>
</dbReference>
<gene>
    <name evidence="5" type="ORF">ARMA_1261</name>
    <name evidence="6" type="ORF">SE16_13700</name>
</gene>
<dbReference type="RefSeq" id="WP_054492732.1">
    <property type="nucleotide sequence ID" value="NZ_BBZA01000087.1"/>
</dbReference>
<dbReference type="OrthoDB" id="9781737at2"/>
<dbReference type="FunFam" id="3.30.300.30:FF:000008">
    <property type="entry name" value="2,3-dihydroxybenzoate-AMP ligase"/>
    <property type="match status" value="1"/>
</dbReference>
<dbReference type="InterPro" id="IPR000873">
    <property type="entry name" value="AMP-dep_synth/lig_dom"/>
</dbReference>
<comment type="similarity">
    <text evidence="1">Belongs to the ATP-dependent AMP-binding enzyme family.</text>
</comment>
<comment type="caution">
    <text evidence="5">The sequence shown here is derived from an EMBL/GenBank/DDBJ whole genome shotgun (WGS) entry which is preliminary data.</text>
</comment>
<keyword evidence="2 6" id="KW-0436">Ligase</keyword>
<dbReference type="Pfam" id="PF00501">
    <property type="entry name" value="AMP-binding"/>
    <property type="match status" value="1"/>
</dbReference>
<name>A0A0M9UCD5_9CHLR</name>
<evidence type="ECO:0000313" key="5">
    <source>
        <dbReference type="EMBL" id="GAP62838.1"/>
    </source>
</evidence>
<dbReference type="Gene3D" id="3.30.300.30">
    <property type="match status" value="1"/>
</dbReference>
<dbReference type="PROSITE" id="PS00455">
    <property type="entry name" value="AMP_BINDING"/>
    <property type="match status" value="1"/>
</dbReference>